<dbReference type="RefSeq" id="WP_098697073.1">
    <property type="nucleotide sequence ID" value="NZ_CP023778.1"/>
</dbReference>
<keyword evidence="2" id="KW-0813">Transport</keyword>
<evidence type="ECO:0000259" key="13">
    <source>
        <dbReference type="Pfam" id="PF01292"/>
    </source>
</evidence>
<accession>A0A291RS56</accession>
<keyword evidence="8 12" id="KW-1133">Transmembrane helix</keyword>
<comment type="similarity">
    <text evidence="11">Belongs to the cytochrome b561 family.</text>
</comment>
<dbReference type="Gene3D" id="1.20.950.20">
    <property type="entry name" value="Transmembrane di-heme cytochromes, Chain C"/>
    <property type="match status" value="1"/>
</dbReference>
<evidence type="ECO:0000256" key="9">
    <source>
        <dbReference type="ARBA" id="ARBA00023004"/>
    </source>
</evidence>
<reference evidence="14 15" key="1">
    <citation type="submission" date="2017-10" db="EMBL/GenBank/DDBJ databases">
        <title>Comparative genomics between pathogenic Norcardia.</title>
        <authorList>
            <person name="Zeng L."/>
        </authorList>
    </citation>
    <scope>NUCLEOTIDE SEQUENCE [LARGE SCALE GENOMIC DNA]</scope>
    <source>
        <strain evidence="14 15">NC_YFY_NT001</strain>
    </source>
</reference>
<sequence length="192" mass="21003">MTTVRDEVARPERFGVTARILHWLMAIAIVAMIFVGGALVGSYGDYGRLLTVHKTLGLVILALAVIRIGNRVLHRPPRRHDPLSRPERLVANGSELLMYALFLAQPIVGWCLVSSSGIPIHVLGGLRIPAIVPADAQLYATLRTVHALLAYALLAAFTAHICAVVFHALVLRDTLIRRMTFGGGRRVAAHRR</sequence>
<proteinExistence type="inferred from homology"/>
<keyword evidence="9" id="KW-0408">Iron</keyword>
<feature type="transmembrane region" description="Helical" evidence="12">
    <location>
        <begin position="49"/>
        <end position="68"/>
    </location>
</feature>
<evidence type="ECO:0000256" key="1">
    <source>
        <dbReference type="ARBA" id="ARBA00004651"/>
    </source>
</evidence>
<dbReference type="InterPro" id="IPR052168">
    <property type="entry name" value="Cytochrome_b561_oxidase"/>
</dbReference>
<evidence type="ECO:0000256" key="8">
    <source>
        <dbReference type="ARBA" id="ARBA00022989"/>
    </source>
</evidence>
<dbReference type="GO" id="GO:0009055">
    <property type="term" value="F:electron transfer activity"/>
    <property type="evidence" value="ECO:0007669"/>
    <property type="project" value="InterPro"/>
</dbReference>
<name>A0A291RS56_9NOCA</name>
<dbReference type="GO" id="GO:0020037">
    <property type="term" value="F:heme binding"/>
    <property type="evidence" value="ECO:0007669"/>
    <property type="project" value="TreeGrafter"/>
</dbReference>
<dbReference type="GO" id="GO:0005886">
    <property type="term" value="C:plasma membrane"/>
    <property type="evidence" value="ECO:0007669"/>
    <property type="project" value="UniProtKB-SubCell"/>
</dbReference>
<dbReference type="AlphaFoldDB" id="A0A291RS56"/>
<keyword evidence="4" id="KW-0349">Heme</keyword>
<protein>
    <submittedName>
        <fullName evidence="14">Cytochrome B</fullName>
    </submittedName>
</protein>
<dbReference type="EMBL" id="CP023778">
    <property type="protein sequence ID" value="ATL70078.1"/>
    <property type="molecule type" value="Genomic_DNA"/>
</dbReference>
<dbReference type="InterPro" id="IPR016174">
    <property type="entry name" value="Di-haem_cyt_TM"/>
</dbReference>
<keyword evidence="6" id="KW-0479">Metal-binding</keyword>
<keyword evidence="5 12" id="KW-0812">Transmembrane</keyword>
<evidence type="ECO:0000313" key="14">
    <source>
        <dbReference type="EMBL" id="ATL70078.1"/>
    </source>
</evidence>
<evidence type="ECO:0000256" key="7">
    <source>
        <dbReference type="ARBA" id="ARBA00022982"/>
    </source>
</evidence>
<dbReference type="PANTHER" id="PTHR30529:SF6">
    <property type="entry name" value="BLL0291 PROTEIN"/>
    <property type="match status" value="1"/>
</dbReference>
<feature type="domain" description="Cytochrome b561 bacterial/Ni-hydrogenase" evidence="13">
    <location>
        <begin position="13"/>
        <end position="182"/>
    </location>
</feature>
<evidence type="ECO:0000256" key="2">
    <source>
        <dbReference type="ARBA" id="ARBA00022448"/>
    </source>
</evidence>
<evidence type="ECO:0000256" key="5">
    <source>
        <dbReference type="ARBA" id="ARBA00022692"/>
    </source>
</evidence>
<comment type="subcellular location">
    <subcellularLocation>
        <location evidence="1">Cell membrane</location>
        <topology evidence="1">Multi-pass membrane protein</topology>
    </subcellularLocation>
</comment>
<evidence type="ECO:0000256" key="3">
    <source>
        <dbReference type="ARBA" id="ARBA00022475"/>
    </source>
</evidence>
<feature type="transmembrane region" description="Helical" evidence="12">
    <location>
        <begin position="148"/>
        <end position="171"/>
    </location>
</feature>
<dbReference type="Pfam" id="PF01292">
    <property type="entry name" value="Ni_hydr_CYTB"/>
    <property type="match status" value="1"/>
</dbReference>
<dbReference type="GO" id="GO:0022904">
    <property type="term" value="P:respiratory electron transport chain"/>
    <property type="evidence" value="ECO:0007669"/>
    <property type="project" value="InterPro"/>
</dbReference>
<organism evidence="14 15">
    <name type="scientific">Nocardia terpenica</name>
    <dbReference type="NCBI Taxonomy" id="455432"/>
    <lineage>
        <taxon>Bacteria</taxon>
        <taxon>Bacillati</taxon>
        <taxon>Actinomycetota</taxon>
        <taxon>Actinomycetes</taxon>
        <taxon>Mycobacteriales</taxon>
        <taxon>Nocardiaceae</taxon>
        <taxon>Nocardia</taxon>
    </lineage>
</organism>
<dbReference type="SUPFAM" id="SSF81342">
    <property type="entry name" value="Transmembrane di-heme cytochromes"/>
    <property type="match status" value="1"/>
</dbReference>
<keyword evidence="10 12" id="KW-0472">Membrane</keyword>
<evidence type="ECO:0000256" key="10">
    <source>
        <dbReference type="ARBA" id="ARBA00023136"/>
    </source>
</evidence>
<keyword evidence="7" id="KW-0249">Electron transport</keyword>
<dbReference type="KEGG" id="ntp:CRH09_31715"/>
<evidence type="ECO:0000256" key="11">
    <source>
        <dbReference type="ARBA" id="ARBA00037975"/>
    </source>
</evidence>
<dbReference type="InterPro" id="IPR011577">
    <property type="entry name" value="Cyt_b561_bac/Ni-Hgenase"/>
</dbReference>
<dbReference type="GeneID" id="88361846"/>
<dbReference type="PANTHER" id="PTHR30529">
    <property type="entry name" value="CYTOCHROME B561"/>
    <property type="match status" value="1"/>
</dbReference>
<evidence type="ECO:0000256" key="6">
    <source>
        <dbReference type="ARBA" id="ARBA00022723"/>
    </source>
</evidence>
<dbReference type="Proteomes" id="UP000221961">
    <property type="component" value="Chromosome"/>
</dbReference>
<evidence type="ECO:0000256" key="4">
    <source>
        <dbReference type="ARBA" id="ARBA00022617"/>
    </source>
</evidence>
<feature type="transmembrane region" description="Helical" evidence="12">
    <location>
        <begin position="20"/>
        <end position="43"/>
    </location>
</feature>
<gene>
    <name evidence="14" type="ORF">CRH09_31715</name>
</gene>
<dbReference type="GO" id="GO:0046872">
    <property type="term" value="F:metal ion binding"/>
    <property type="evidence" value="ECO:0007669"/>
    <property type="project" value="UniProtKB-KW"/>
</dbReference>
<evidence type="ECO:0000313" key="15">
    <source>
        <dbReference type="Proteomes" id="UP000221961"/>
    </source>
</evidence>
<evidence type="ECO:0000256" key="12">
    <source>
        <dbReference type="SAM" id="Phobius"/>
    </source>
</evidence>
<keyword evidence="3" id="KW-1003">Cell membrane</keyword>